<reference evidence="2" key="1">
    <citation type="submission" date="2016-02" db="EMBL/GenBank/DDBJ databases">
        <authorList>
            <person name="Schultz-Johansen M."/>
            <person name="Glaring M.A."/>
            <person name="Bech P.K."/>
            <person name="Stougaard P."/>
        </authorList>
    </citation>
    <scope>NUCLEOTIDE SEQUENCE [LARGE SCALE GENOMIC DNA]</scope>
    <source>
        <strain evidence="2">S66</strain>
    </source>
</reference>
<gene>
    <name evidence="1" type="ORF">AX660_22530</name>
</gene>
<accession>A0A148KML9</accession>
<comment type="caution">
    <text evidence="1">The sequence shown here is derived from an EMBL/GenBank/DDBJ whole genome shotgun (WGS) entry which is preliminary data.</text>
</comment>
<name>A0A148KML9_9ALTE</name>
<protein>
    <submittedName>
        <fullName evidence="1">Uncharacterized protein</fullName>
    </submittedName>
</protein>
<proteinExistence type="predicted"/>
<dbReference type="Proteomes" id="UP000070299">
    <property type="component" value="Unassembled WGS sequence"/>
</dbReference>
<evidence type="ECO:0000313" key="2">
    <source>
        <dbReference type="Proteomes" id="UP000070299"/>
    </source>
</evidence>
<evidence type="ECO:0000313" key="1">
    <source>
        <dbReference type="EMBL" id="KXI27488.1"/>
    </source>
</evidence>
<sequence>MPVTFSQQPQKVTQKGRSPARLLLRLLTKLSRPLLAVPDSEKLNWLSLPIDPHNLANKRRALSREEEKAQLRCQSRWTKAQATKV</sequence>
<dbReference type="EMBL" id="LSNE01000011">
    <property type="protein sequence ID" value="KXI27488.1"/>
    <property type="molecule type" value="Genomic_DNA"/>
</dbReference>
<dbReference type="AlphaFoldDB" id="A0A148KML9"/>
<dbReference type="STRING" id="1799789.AX660_22530"/>
<keyword evidence="2" id="KW-1185">Reference proteome</keyword>
<organism evidence="1 2">
    <name type="scientific">Paraglaciecola hydrolytica</name>
    <dbReference type="NCBI Taxonomy" id="1799789"/>
    <lineage>
        <taxon>Bacteria</taxon>
        <taxon>Pseudomonadati</taxon>
        <taxon>Pseudomonadota</taxon>
        <taxon>Gammaproteobacteria</taxon>
        <taxon>Alteromonadales</taxon>
        <taxon>Alteromonadaceae</taxon>
        <taxon>Paraglaciecola</taxon>
    </lineage>
</organism>